<keyword evidence="3" id="KW-1185">Reference proteome</keyword>
<feature type="coiled-coil region" evidence="1">
    <location>
        <begin position="300"/>
        <end position="341"/>
    </location>
</feature>
<organism evidence="2 3">
    <name type="scientific">Cichlidogyrus casuarinus</name>
    <dbReference type="NCBI Taxonomy" id="1844966"/>
    <lineage>
        <taxon>Eukaryota</taxon>
        <taxon>Metazoa</taxon>
        <taxon>Spiralia</taxon>
        <taxon>Lophotrochozoa</taxon>
        <taxon>Platyhelminthes</taxon>
        <taxon>Monogenea</taxon>
        <taxon>Monopisthocotylea</taxon>
        <taxon>Dactylogyridea</taxon>
        <taxon>Ancyrocephalidae</taxon>
        <taxon>Cichlidogyrus</taxon>
    </lineage>
</organism>
<keyword evidence="1" id="KW-0175">Coiled coil</keyword>
<dbReference type="EMBL" id="JBJKFK010002016">
    <property type="protein sequence ID" value="KAL3311786.1"/>
    <property type="molecule type" value="Genomic_DNA"/>
</dbReference>
<evidence type="ECO:0000313" key="3">
    <source>
        <dbReference type="Proteomes" id="UP001626550"/>
    </source>
</evidence>
<proteinExistence type="predicted"/>
<comment type="caution">
    <text evidence="2">The sequence shown here is derived from an EMBL/GenBank/DDBJ whole genome shotgun (WGS) entry which is preliminary data.</text>
</comment>
<evidence type="ECO:0000313" key="2">
    <source>
        <dbReference type="EMBL" id="KAL3311786.1"/>
    </source>
</evidence>
<reference evidence="2 3" key="1">
    <citation type="submission" date="2024-11" db="EMBL/GenBank/DDBJ databases">
        <title>Adaptive evolution of stress response genes in parasites aligns with host niche diversity.</title>
        <authorList>
            <person name="Hahn C."/>
            <person name="Resl P."/>
        </authorList>
    </citation>
    <scope>NUCLEOTIDE SEQUENCE [LARGE SCALE GENOMIC DNA]</scope>
    <source>
        <strain evidence="2">EGGRZ-B1_66</strain>
        <tissue evidence="2">Body</tissue>
    </source>
</reference>
<feature type="coiled-coil region" evidence="1">
    <location>
        <begin position="152"/>
        <end position="267"/>
    </location>
</feature>
<dbReference type="AlphaFoldDB" id="A0ABD2PZ86"/>
<evidence type="ECO:0000256" key="1">
    <source>
        <dbReference type="SAM" id="Coils"/>
    </source>
</evidence>
<sequence length="508" mass="58074">MASKQSFLTYSILPLCNQKTCKFLPTFRLIDSEPSLASDPDYMTNYVFDFISSKFSIVQPHFARIFDDADALSKLLDSVESKSNYLQVLYLLFIAAVCESATDQENLFFVSAKQLDVDTQTKIKNLLDHPLQEIKSSQKLSPEFISVNGLSTNELSERLQQCEDECKSLRESLAQSRDERNKCEMDIFSLKQKLNDANSTLESKTAEIDHLVQLQKRSQDMADELHALQSLTVPELQQENLALQSTVKKLEADKKSSETAARKLDSDNYTMKLRLDTAECQLKSVQNTHSEAQSYMSDAMHSLQAKLKAEEQKVRSLEHDTEQHQIEMQALLDTISRLREKDLSAQTCFDTSGECLADALMEDQESRLRVSRSRCDTKSAVHFSHTLCADSCVWFTQEWYPESNSKIFCTCKQEREQRLCELEEQWSRAQAVLRVDGTVQTDPVPSNEAALEQERRSLSFELVRLHEQLKTAYDERDQSVSHAVLTPQITLRYILTARQQRHFVPGTG</sequence>
<protein>
    <submittedName>
        <fullName evidence="2">Cingulin-like 1</fullName>
    </submittedName>
</protein>
<dbReference type="Proteomes" id="UP001626550">
    <property type="component" value="Unassembled WGS sequence"/>
</dbReference>
<name>A0ABD2PZ86_9PLAT</name>
<gene>
    <name evidence="2" type="primary">CGNL1</name>
    <name evidence="2" type="ORF">Ciccas_009628</name>
</gene>
<accession>A0ABD2PZ86</accession>